<reference evidence="2 3" key="1">
    <citation type="journal article" date="2016" name="Sci. Rep.">
        <title>Draft genome sequencing and secretome analysis of fungal phytopathogen Ascochyta rabiei provides insight into the necrotrophic effector repertoire.</title>
        <authorList>
            <person name="Verma S."/>
            <person name="Gazara R.K."/>
            <person name="Nizam S."/>
            <person name="Parween S."/>
            <person name="Chattopadhyay D."/>
            <person name="Verma P.K."/>
        </authorList>
    </citation>
    <scope>NUCLEOTIDE SEQUENCE [LARGE SCALE GENOMIC DNA]</scope>
    <source>
        <strain evidence="2 3">ArDII</strain>
    </source>
</reference>
<keyword evidence="3" id="KW-1185">Reference proteome</keyword>
<evidence type="ECO:0000256" key="1">
    <source>
        <dbReference type="SAM" id="MobiDB-lite"/>
    </source>
</evidence>
<organism evidence="2 3">
    <name type="scientific">Didymella rabiei</name>
    <name type="common">Chickpea ascochyta blight fungus</name>
    <name type="synonym">Mycosphaerella rabiei</name>
    <dbReference type="NCBI Taxonomy" id="5454"/>
    <lineage>
        <taxon>Eukaryota</taxon>
        <taxon>Fungi</taxon>
        <taxon>Dikarya</taxon>
        <taxon>Ascomycota</taxon>
        <taxon>Pezizomycotina</taxon>
        <taxon>Dothideomycetes</taxon>
        <taxon>Pleosporomycetidae</taxon>
        <taxon>Pleosporales</taxon>
        <taxon>Pleosporineae</taxon>
        <taxon>Didymellaceae</taxon>
        <taxon>Ascochyta</taxon>
    </lineage>
</organism>
<proteinExistence type="predicted"/>
<evidence type="ECO:0000313" key="2">
    <source>
        <dbReference type="EMBL" id="KZM21833.1"/>
    </source>
</evidence>
<protein>
    <submittedName>
        <fullName evidence="2">Uncharacterized protein</fullName>
    </submittedName>
</protein>
<name>A0A163BL69_DIDRA</name>
<dbReference type="Proteomes" id="UP000076837">
    <property type="component" value="Unassembled WGS sequence"/>
</dbReference>
<comment type="caution">
    <text evidence="2">The sequence shown here is derived from an EMBL/GenBank/DDBJ whole genome shotgun (WGS) entry which is preliminary data.</text>
</comment>
<feature type="compositionally biased region" description="Basic residues" evidence="1">
    <location>
        <begin position="108"/>
        <end position="118"/>
    </location>
</feature>
<feature type="region of interest" description="Disordered" evidence="1">
    <location>
        <begin position="75"/>
        <end position="146"/>
    </location>
</feature>
<dbReference type="OrthoDB" id="3889136at2759"/>
<sequence>MPPNKTASGEGGEGKFIWEGANENKLLLIILGRHIQTSEFEEVAQAFPGATGGAIRNRIGVLRAKQKKVYEELGWELPGGTTASAKKGKSTPSKRASDEDGEIETPSKKPRMVRKKKEVKSQTPEESDAKDEEEKVDYVKSEPDEV</sequence>
<dbReference type="AlphaFoldDB" id="A0A163BL69"/>
<accession>A0A163BL69</accession>
<feature type="compositionally biased region" description="Basic and acidic residues" evidence="1">
    <location>
        <begin position="132"/>
        <end position="146"/>
    </location>
</feature>
<dbReference type="EMBL" id="JYNV01000237">
    <property type="protein sequence ID" value="KZM21833.1"/>
    <property type="molecule type" value="Genomic_DNA"/>
</dbReference>
<evidence type="ECO:0000313" key="3">
    <source>
        <dbReference type="Proteomes" id="UP000076837"/>
    </source>
</evidence>
<gene>
    <name evidence="2" type="ORF">ST47_g7031</name>
</gene>